<evidence type="ECO:0000313" key="1">
    <source>
        <dbReference type="EMBL" id="KAK3869040.1"/>
    </source>
</evidence>
<keyword evidence="2" id="KW-1185">Reference proteome</keyword>
<evidence type="ECO:0000313" key="2">
    <source>
        <dbReference type="Proteomes" id="UP001286313"/>
    </source>
</evidence>
<sequence>MYFGGLTHHGCDFLVFLAPQIRYLGAVPHRPAMSLVVEYSRGLYRHTHLHHKTTEGKANTGIRYNSFGVHRWNFWRGGRGLALKYDEPRTRRIAARPYSLWAESELMVRQASARVRLTPLR</sequence>
<dbReference type="Proteomes" id="UP001286313">
    <property type="component" value="Unassembled WGS sequence"/>
</dbReference>
<protein>
    <submittedName>
        <fullName evidence="1">Uncharacterized protein</fullName>
    </submittedName>
</protein>
<organism evidence="1 2">
    <name type="scientific">Petrolisthes cinctipes</name>
    <name type="common">Flat porcelain crab</name>
    <dbReference type="NCBI Taxonomy" id="88211"/>
    <lineage>
        <taxon>Eukaryota</taxon>
        <taxon>Metazoa</taxon>
        <taxon>Ecdysozoa</taxon>
        <taxon>Arthropoda</taxon>
        <taxon>Crustacea</taxon>
        <taxon>Multicrustacea</taxon>
        <taxon>Malacostraca</taxon>
        <taxon>Eumalacostraca</taxon>
        <taxon>Eucarida</taxon>
        <taxon>Decapoda</taxon>
        <taxon>Pleocyemata</taxon>
        <taxon>Anomura</taxon>
        <taxon>Galatheoidea</taxon>
        <taxon>Porcellanidae</taxon>
        <taxon>Petrolisthes</taxon>
    </lineage>
</organism>
<comment type="caution">
    <text evidence="1">The sequence shown here is derived from an EMBL/GenBank/DDBJ whole genome shotgun (WGS) entry which is preliminary data.</text>
</comment>
<name>A0AAE1F7J5_PETCI</name>
<reference evidence="1" key="1">
    <citation type="submission" date="2023-10" db="EMBL/GenBank/DDBJ databases">
        <title>Genome assemblies of two species of porcelain crab, Petrolisthes cinctipes and Petrolisthes manimaculis (Anomura: Porcellanidae).</title>
        <authorList>
            <person name="Angst P."/>
        </authorList>
    </citation>
    <scope>NUCLEOTIDE SEQUENCE</scope>
    <source>
        <strain evidence="1">PB745_01</strain>
        <tissue evidence="1">Gill</tissue>
    </source>
</reference>
<accession>A0AAE1F7J5</accession>
<proteinExistence type="predicted"/>
<dbReference type="EMBL" id="JAWQEG010002901">
    <property type="protein sequence ID" value="KAK3869040.1"/>
    <property type="molecule type" value="Genomic_DNA"/>
</dbReference>
<gene>
    <name evidence="1" type="ORF">Pcinc_025620</name>
</gene>
<dbReference type="AlphaFoldDB" id="A0AAE1F7J5"/>